<dbReference type="AlphaFoldDB" id="A4JAH3"/>
<dbReference type="Gene3D" id="1.10.3550.10">
    <property type="entry name" value="eoxyguanosinetriphosphate triphosphohydrolase domain-like"/>
    <property type="match status" value="1"/>
</dbReference>
<dbReference type="PANTHER" id="PTHR11373">
    <property type="entry name" value="DEOXYNUCLEOSIDE TRIPHOSPHATE TRIPHOSPHOHYDROLASE"/>
    <property type="match status" value="1"/>
</dbReference>
<dbReference type="InterPro" id="IPR006674">
    <property type="entry name" value="HD_domain"/>
</dbReference>
<dbReference type="SUPFAM" id="SSF109604">
    <property type="entry name" value="HD-domain/PDEase-like"/>
    <property type="match status" value="1"/>
</dbReference>
<dbReference type="InterPro" id="IPR050135">
    <property type="entry name" value="dGTPase-like"/>
</dbReference>
<organism evidence="3 4">
    <name type="scientific">Burkholderia vietnamiensis (strain G4 / LMG 22486)</name>
    <name type="common">Burkholderia cepacia (strain R1808)</name>
    <dbReference type="NCBI Taxonomy" id="269482"/>
    <lineage>
        <taxon>Bacteria</taxon>
        <taxon>Pseudomonadati</taxon>
        <taxon>Pseudomonadota</taxon>
        <taxon>Betaproteobacteria</taxon>
        <taxon>Burkholderiales</taxon>
        <taxon>Burkholderiaceae</taxon>
        <taxon>Burkholderia</taxon>
        <taxon>Burkholderia cepacia complex</taxon>
    </lineage>
</organism>
<gene>
    <name evidence="3" type="ordered locus">Bcep1808_0261</name>
</gene>
<proteinExistence type="predicted"/>
<dbReference type="EMBL" id="CP000614">
    <property type="protein sequence ID" value="ABO53276.1"/>
    <property type="molecule type" value="Genomic_DNA"/>
</dbReference>
<dbReference type="InterPro" id="IPR006261">
    <property type="entry name" value="dGTPase"/>
</dbReference>
<dbReference type="PANTHER" id="PTHR11373:SF32">
    <property type="entry name" value="DEOXYGUANOSINETRIPHOSPHATE TRIPHOSPHOHYDROLASE"/>
    <property type="match status" value="1"/>
</dbReference>
<dbReference type="eggNOG" id="COG0232">
    <property type="taxonomic scope" value="Bacteria"/>
</dbReference>
<dbReference type="NCBIfam" id="TIGR01353">
    <property type="entry name" value="dGTP_triPase"/>
    <property type="match status" value="1"/>
</dbReference>
<dbReference type="InterPro" id="IPR027432">
    <property type="entry name" value="dGTP_triphosphohydrolase_C"/>
</dbReference>
<accession>A4JAH3</accession>
<dbReference type="HOGENOM" id="CLU_028163_2_1_4"/>
<evidence type="ECO:0000313" key="3">
    <source>
        <dbReference type="EMBL" id="ABO53276.1"/>
    </source>
</evidence>
<dbReference type="CDD" id="cd00077">
    <property type="entry name" value="HDc"/>
    <property type="match status" value="1"/>
</dbReference>
<dbReference type="NCBIfam" id="NF003429">
    <property type="entry name" value="PRK04926.1"/>
    <property type="match status" value="1"/>
</dbReference>
<protein>
    <submittedName>
        <fullName evidence="3">Putative deoxyguanosinetriphosphate triphosphohydrolase</fullName>
        <ecNumber evidence="3">3.1.5.1</ecNumber>
    </submittedName>
</protein>
<evidence type="ECO:0000259" key="2">
    <source>
        <dbReference type="PROSITE" id="PS51831"/>
    </source>
</evidence>
<dbReference type="EC" id="3.1.5.1" evidence="3"/>
<keyword evidence="1 3" id="KW-0378">Hydrolase</keyword>
<evidence type="ECO:0000313" key="4">
    <source>
        <dbReference type="Proteomes" id="UP000002287"/>
    </source>
</evidence>
<dbReference type="GO" id="GO:0006203">
    <property type="term" value="P:dGTP catabolic process"/>
    <property type="evidence" value="ECO:0007669"/>
    <property type="project" value="TreeGrafter"/>
</dbReference>
<dbReference type="InterPro" id="IPR003607">
    <property type="entry name" value="HD/PDEase_dom"/>
</dbReference>
<feature type="domain" description="HD" evidence="2">
    <location>
        <begin position="61"/>
        <end position="252"/>
    </location>
</feature>
<dbReference type="GO" id="GO:0008832">
    <property type="term" value="F:dGTPase activity"/>
    <property type="evidence" value="ECO:0007669"/>
    <property type="project" value="UniProtKB-EC"/>
</dbReference>
<dbReference type="Gene3D" id="1.10.3410.10">
    <property type="entry name" value="putative deoxyguanosinetriphosphate triphosphohydrolase like domain"/>
    <property type="match status" value="1"/>
</dbReference>
<sequence>MSTISNYLTTTRLRRSEVQGRTIVTESESDRGRILFCPAFRRLQQKAQVFSMEPNAAVRSRLTHSLEVSQLGRFIADEICGRMADKLDPLERTAFGNFVEAACLLHDIGNPPFGHFGEAAIQKWFSENGHDLIKKAVELKHGDIGTTDPRLVNALADFKEFDGNPQGLRVVARLQWNTDEFGLNLTKTTLASFLKYIRCAGDKSSGNFTKKAGYFSTEVSIVNSVWSEFNYSKPQRFPLAYVMEAADDIAYCISDLEDSIEKGVVSEDSALEEIEKRFLKCEIPNTDSALAEIKSAITAMRSHKRTDGKEFTYTDFRTTLNRIIVAYVADRYVEFENALLKGELDSLLPRTSAAGAILETLKEYCRDYVYIHDSVQRTELAGYTAIRGLLDHYATLLCLSREAFSAALRNERKDAFGNSIMIESKLLSGGVNNQVQHP</sequence>
<dbReference type="KEGG" id="bvi:Bcep1808_0261"/>
<dbReference type="Gene3D" id="1.10.3210.10">
    <property type="entry name" value="Hypothetical protein af1432"/>
    <property type="match status" value="1"/>
</dbReference>
<evidence type="ECO:0000256" key="1">
    <source>
        <dbReference type="ARBA" id="ARBA00022801"/>
    </source>
</evidence>
<dbReference type="InterPro" id="IPR023293">
    <property type="entry name" value="dGTP_triP_hydro_central_sf"/>
</dbReference>
<dbReference type="Pfam" id="PF01966">
    <property type="entry name" value="HD"/>
    <property type="match status" value="1"/>
</dbReference>
<dbReference type="SMART" id="SM00471">
    <property type="entry name" value="HDc"/>
    <property type="match status" value="1"/>
</dbReference>
<name>A4JAH3_BURVG</name>
<dbReference type="Proteomes" id="UP000002287">
    <property type="component" value="Chromosome 1"/>
</dbReference>
<dbReference type="PROSITE" id="PS51831">
    <property type="entry name" value="HD"/>
    <property type="match status" value="1"/>
</dbReference>
<reference evidence="4" key="1">
    <citation type="submission" date="2007-03" db="EMBL/GenBank/DDBJ databases">
        <title>Complete sequence of chromosome 1 of Burkholderia vietnamiensis G4.</title>
        <authorList>
            <consortium name="US DOE Joint Genome Institute"/>
            <person name="Copeland A."/>
            <person name="Lucas S."/>
            <person name="Lapidus A."/>
            <person name="Barry K."/>
            <person name="Detter J.C."/>
            <person name="Glavina del Rio T."/>
            <person name="Hammon N."/>
            <person name="Israni S."/>
            <person name="Dalin E."/>
            <person name="Tice H."/>
            <person name="Pitluck S."/>
            <person name="Chain P."/>
            <person name="Malfatti S."/>
            <person name="Shin M."/>
            <person name="Vergez L."/>
            <person name="Schmutz J."/>
            <person name="Larimer F."/>
            <person name="Land M."/>
            <person name="Hauser L."/>
            <person name="Kyrpides N."/>
            <person name="Tiedje J."/>
            <person name="Richardson P."/>
        </authorList>
    </citation>
    <scope>NUCLEOTIDE SEQUENCE [LARGE SCALE GENOMIC DNA]</scope>
    <source>
        <strain evidence="4">G4 / LMG 22486</strain>
    </source>
</reference>